<comment type="caution">
    <text evidence="2">The sequence shown here is derived from an EMBL/GenBank/DDBJ whole genome shotgun (WGS) entry which is preliminary data.</text>
</comment>
<dbReference type="AlphaFoldDB" id="A0AAI8VPY4"/>
<accession>A0AAI8VPY4</accession>
<feature type="region of interest" description="Disordered" evidence="1">
    <location>
        <begin position="157"/>
        <end position="181"/>
    </location>
</feature>
<reference evidence="2" key="1">
    <citation type="submission" date="2023-10" db="EMBL/GenBank/DDBJ databases">
        <authorList>
            <person name="Hackl T."/>
        </authorList>
    </citation>
    <scope>NUCLEOTIDE SEQUENCE</scope>
</reference>
<feature type="region of interest" description="Disordered" evidence="1">
    <location>
        <begin position="120"/>
        <end position="145"/>
    </location>
</feature>
<sequence length="382" mass="42733">MTNIFSGDDPLSFITGRNIFRVFADLEKTQDDAWREYVAKVKQEFSNWVQELHAIYPQDHFEPLRETAKKKGHDRMLHALRSEPSETELDIANLALHHLRGDQQASLVHRPDHTVDLRVARPHTHARSSTIDPETRRSTSSTSLALVGHGHGSGIYISDSDEDDDLQSSPESESGSVFPDHVTKEEVKLNGEFALGWPYKQGKIFVLRCRICPEKYLSYMLDADLFWAMENNDQIVPRTKLAEHANPRCPPNLAATIHAIPQAPPTTTRKPSRFLASLRPSPRPVDRAARESIVAARSSAAGEEPFSLKPVVVQLPSPQTPNAPSSVHVAPVRFSSDHAPPTNNPRDLGESKHDYANRQLNSSNIFVAKRTPRSTYQAESAR</sequence>
<dbReference type="EMBL" id="CAUWAG010000012">
    <property type="protein sequence ID" value="CAJ2508966.1"/>
    <property type="molecule type" value="Genomic_DNA"/>
</dbReference>
<keyword evidence="3" id="KW-1185">Reference proteome</keyword>
<proteinExistence type="predicted"/>
<evidence type="ECO:0000256" key="1">
    <source>
        <dbReference type="SAM" id="MobiDB-lite"/>
    </source>
</evidence>
<feature type="region of interest" description="Disordered" evidence="1">
    <location>
        <begin position="317"/>
        <end position="382"/>
    </location>
</feature>
<name>A0AAI8VPY4_9PEZI</name>
<protein>
    <submittedName>
        <fullName evidence="2">Uu.00g139920.m01.CDS01</fullName>
    </submittedName>
</protein>
<organism evidence="2 3">
    <name type="scientific">Anthostomella pinea</name>
    <dbReference type="NCBI Taxonomy" id="933095"/>
    <lineage>
        <taxon>Eukaryota</taxon>
        <taxon>Fungi</taxon>
        <taxon>Dikarya</taxon>
        <taxon>Ascomycota</taxon>
        <taxon>Pezizomycotina</taxon>
        <taxon>Sordariomycetes</taxon>
        <taxon>Xylariomycetidae</taxon>
        <taxon>Xylariales</taxon>
        <taxon>Xylariaceae</taxon>
        <taxon>Anthostomella</taxon>
    </lineage>
</organism>
<feature type="region of interest" description="Disordered" evidence="1">
    <location>
        <begin position="262"/>
        <end position="282"/>
    </location>
</feature>
<dbReference type="Proteomes" id="UP001295740">
    <property type="component" value="Unassembled WGS sequence"/>
</dbReference>
<evidence type="ECO:0000313" key="3">
    <source>
        <dbReference type="Proteomes" id="UP001295740"/>
    </source>
</evidence>
<gene>
    <name evidence="2" type="ORF">KHLLAP_LOCUS9434</name>
</gene>
<feature type="compositionally biased region" description="Basic and acidic residues" evidence="1">
    <location>
        <begin position="347"/>
        <end position="356"/>
    </location>
</feature>
<feature type="compositionally biased region" description="Polar residues" evidence="1">
    <location>
        <begin position="373"/>
        <end position="382"/>
    </location>
</feature>
<evidence type="ECO:0000313" key="2">
    <source>
        <dbReference type="EMBL" id="CAJ2508966.1"/>
    </source>
</evidence>